<evidence type="ECO:0000313" key="2">
    <source>
        <dbReference type="EMBL" id="KZV83010.1"/>
    </source>
</evidence>
<dbReference type="AlphaFoldDB" id="A0A165CS83"/>
<dbReference type="Proteomes" id="UP000077266">
    <property type="component" value="Unassembled WGS sequence"/>
</dbReference>
<gene>
    <name evidence="2" type="ORF">EXIGLDRAFT_729046</name>
</gene>
<name>A0A165CS83_EXIGL</name>
<feature type="compositionally biased region" description="Low complexity" evidence="1">
    <location>
        <begin position="19"/>
        <end position="31"/>
    </location>
</feature>
<reference evidence="2 3" key="1">
    <citation type="journal article" date="2016" name="Mol. Biol. Evol.">
        <title>Comparative Genomics of Early-Diverging Mushroom-Forming Fungi Provides Insights into the Origins of Lignocellulose Decay Capabilities.</title>
        <authorList>
            <person name="Nagy L.G."/>
            <person name="Riley R."/>
            <person name="Tritt A."/>
            <person name="Adam C."/>
            <person name="Daum C."/>
            <person name="Floudas D."/>
            <person name="Sun H."/>
            <person name="Yadav J.S."/>
            <person name="Pangilinan J."/>
            <person name="Larsson K.H."/>
            <person name="Matsuura K."/>
            <person name="Barry K."/>
            <person name="Labutti K."/>
            <person name="Kuo R."/>
            <person name="Ohm R.A."/>
            <person name="Bhattacharya S.S."/>
            <person name="Shirouzu T."/>
            <person name="Yoshinaga Y."/>
            <person name="Martin F.M."/>
            <person name="Grigoriev I.V."/>
            <person name="Hibbett D.S."/>
        </authorList>
    </citation>
    <scope>NUCLEOTIDE SEQUENCE [LARGE SCALE GENOMIC DNA]</scope>
    <source>
        <strain evidence="2 3">HHB12029</strain>
    </source>
</reference>
<evidence type="ECO:0000256" key="1">
    <source>
        <dbReference type="SAM" id="MobiDB-lite"/>
    </source>
</evidence>
<protein>
    <submittedName>
        <fullName evidence="2">Uncharacterized protein</fullName>
    </submittedName>
</protein>
<organism evidence="2 3">
    <name type="scientific">Exidia glandulosa HHB12029</name>
    <dbReference type="NCBI Taxonomy" id="1314781"/>
    <lineage>
        <taxon>Eukaryota</taxon>
        <taxon>Fungi</taxon>
        <taxon>Dikarya</taxon>
        <taxon>Basidiomycota</taxon>
        <taxon>Agaricomycotina</taxon>
        <taxon>Agaricomycetes</taxon>
        <taxon>Auriculariales</taxon>
        <taxon>Exidiaceae</taxon>
        <taxon>Exidia</taxon>
    </lineage>
</organism>
<proteinExistence type="predicted"/>
<dbReference type="InParanoid" id="A0A165CS83"/>
<sequence>MGIEEQQPTLRQSSPEAPPNLVQPQPPLLAASRPRHNDMDDGPFASQVHVLQRDGPGPRRVDVDPRDRDVVINIKERPDTVRVLHLQNVRADTLHAAERALDEFLAAVPHGGTSRTAHTMVERNDEVHLGLRDRLEARAEELGLDLDWDHDAFPRDSLRRSCSQPRYLLCFCDDGTLERTVGTRGVPWYP</sequence>
<feature type="compositionally biased region" description="Polar residues" evidence="1">
    <location>
        <begin position="1"/>
        <end position="14"/>
    </location>
</feature>
<dbReference type="EMBL" id="KV426293">
    <property type="protein sequence ID" value="KZV83010.1"/>
    <property type="molecule type" value="Genomic_DNA"/>
</dbReference>
<keyword evidence="3" id="KW-1185">Reference proteome</keyword>
<dbReference type="OrthoDB" id="5121786at2759"/>
<evidence type="ECO:0000313" key="3">
    <source>
        <dbReference type="Proteomes" id="UP000077266"/>
    </source>
</evidence>
<accession>A0A165CS83</accession>
<feature type="region of interest" description="Disordered" evidence="1">
    <location>
        <begin position="1"/>
        <end position="43"/>
    </location>
</feature>